<evidence type="ECO:0000313" key="2">
    <source>
        <dbReference type="EMBL" id="KAH6587674.1"/>
    </source>
</evidence>
<evidence type="ECO:0000313" key="3">
    <source>
        <dbReference type="Proteomes" id="UP001648503"/>
    </source>
</evidence>
<dbReference type="EMBL" id="JAFCIX010000555">
    <property type="protein sequence ID" value="KAH6587674.1"/>
    <property type="molecule type" value="Genomic_DNA"/>
</dbReference>
<accession>A0ABQ8EZ50</accession>
<keyword evidence="3" id="KW-1185">Reference proteome</keyword>
<dbReference type="Proteomes" id="UP001648503">
    <property type="component" value="Unassembled WGS sequence"/>
</dbReference>
<proteinExistence type="predicted"/>
<feature type="region of interest" description="Disordered" evidence="1">
    <location>
        <begin position="158"/>
        <end position="185"/>
    </location>
</feature>
<organism evidence="2 3">
    <name type="scientific">Batrachochytrium salamandrivorans</name>
    <dbReference type="NCBI Taxonomy" id="1357716"/>
    <lineage>
        <taxon>Eukaryota</taxon>
        <taxon>Fungi</taxon>
        <taxon>Fungi incertae sedis</taxon>
        <taxon>Chytridiomycota</taxon>
        <taxon>Chytridiomycota incertae sedis</taxon>
        <taxon>Chytridiomycetes</taxon>
        <taxon>Rhizophydiales</taxon>
        <taxon>Rhizophydiales incertae sedis</taxon>
        <taxon>Batrachochytrium</taxon>
    </lineage>
</organism>
<feature type="compositionally biased region" description="Low complexity" evidence="1">
    <location>
        <begin position="174"/>
        <end position="185"/>
    </location>
</feature>
<evidence type="ECO:0000256" key="1">
    <source>
        <dbReference type="SAM" id="MobiDB-lite"/>
    </source>
</evidence>
<protein>
    <submittedName>
        <fullName evidence="2">Uncharacterized protein</fullName>
    </submittedName>
</protein>
<gene>
    <name evidence="2" type="ORF">BASA50_011278</name>
</gene>
<reference evidence="2 3" key="1">
    <citation type="submission" date="2021-02" db="EMBL/GenBank/DDBJ databases">
        <title>Variation within the Batrachochytrium salamandrivorans European outbreak.</title>
        <authorList>
            <person name="Kelly M."/>
            <person name="Pasmans F."/>
            <person name="Shea T.P."/>
            <person name="Munoz J.F."/>
            <person name="Carranza S."/>
            <person name="Cuomo C.A."/>
            <person name="Martel A."/>
        </authorList>
    </citation>
    <scope>NUCLEOTIDE SEQUENCE [LARGE SCALE GENOMIC DNA]</scope>
    <source>
        <strain evidence="2 3">AMFP18/2</strain>
    </source>
</reference>
<feature type="compositionally biased region" description="Basic residues" evidence="1">
    <location>
        <begin position="294"/>
        <end position="304"/>
    </location>
</feature>
<feature type="compositionally biased region" description="Polar residues" evidence="1">
    <location>
        <begin position="163"/>
        <end position="173"/>
    </location>
</feature>
<feature type="compositionally biased region" description="Low complexity" evidence="1">
    <location>
        <begin position="66"/>
        <end position="77"/>
    </location>
</feature>
<sequence>MTRIFRFACIRKTHSPSSTANIPLHRDMKYAHACAAAAAAAATATNSNATATASEISTASSFASASSTTSDSLQSPTRVGLFSINDSPVSSNSSSTSCPSSSSSSTSTTRSRRKCMRPTRSIPQGTADTVPGLVLQLGFGSFGTSGILRTVEYTPFPTRRKSSSANMPQMSAISTTTPQSRSTPSRLVRTVAVVSKAKQTAASRAQAKATAAAKRAATKAATLAAALTAAANPNVAPIYVDVAASVPDTHSPPGANFDPLPNPLSDSSCKSTLSASDNHAAHTSGSGRPVRAVARNRKNRTTPY</sequence>
<name>A0ABQ8EZ50_9FUNG</name>
<feature type="compositionally biased region" description="Polar residues" evidence="1">
    <location>
        <begin position="264"/>
        <end position="286"/>
    </location>
</feature>
<feature type="region of interest" description="Disordered" evidence="1">
    <location>
        <begin position="66"/>
        <end position="127"/>
    </location>
</feature>
<feature type="region of interest" description="Disordered" evidence="1">
    <location>
        <begin position="250"/>
        <end position="304"/>
    </location>
</feature>
<comment type="caution">
    <text evidence="2">The sequence shown here is derived from an EMBL/GenBank/DDBJ whole genome shotgun (WGS) entry which is preliminary data.</text>
</comment>
<feature type="compositionally biased region" description="Low complexity" evidence="1">
    <location>
        <begin position="87"/>
        <end position="109"/>
    </location>
</feature>